<proteinExistence type="predicted"/>
<dbReference type="EMBL" id="CP147403">
    <property type="protein sequence ID" value="WXB89803.1"/>
    <property type="molecule type" value="Genomic_DNA"/>
</dbReference>
<sequence length="58" mass="6754">MMYLDRNNLPPTFGELKRLVREEGREKGIEEGQKLVAVETFKRWYACSSSFQVCKAVN</sequence>
<dbReference type="Proteomes" id="UP001368328">
    <property type="component" value="Chromosome"/>
</dbReference>
<protein>
    <submittedName>
        <fullName evidence="1">Uncharacterized protein</fullName>
    </submittedName>
</protein>
<dbReference type="RefSeq" id="WP_338788298.1">
    <property type="nucleotide sequence ID" value="NZ_CP147403.1"/>
</dbReference>
<name>A0ABZ2MWL5_9BACI</name>
<accession>A0ABZ2MWL5</accession>
<keyword evidence="2" id="KW-1185">Reference proteome</keyword>
<gene>
    <name evidence="1" type="ORF">WCV66_06090</name>
</gene>
<organism evidence="1 2">
    <name type="scientific">Metabacillus rhizosphaerae</name>
    <dbReference type="NCBI Taxonomy" id="3117747"/>
    <lineage>
        <taxon>Bacteria</taxon>
        <taxon>Bacillati</taxon>
        <taxon>Bacillota</taxon>
        <taxon>Bacilli</taxon>
        <taxon>Bacillales</taxon>
        <taxon>Bacillaceae</taxon>
        <taxon>Metabacillus</taxon>
    </lineage>
</organism>
<reference evidence="1 2" key="1">
    <citation type="submission" date="2024-02" db="EMBL/GenBank/DDBJ databases">
        <title>Seven novel Bacillus-like species.</title>
        <authorList>
            <person name="Liu G."/>
        </authorList>
    </citation>
    <scope>NUCLEOTIDE SEQUENCE [LARGE SCALE GENOMIC DNA]</scope>
    <source>
        <strain evidence="1 2">FJAT-53654</strain>
    </source>
</reference>
<evidence type="ECO:0000313" key="1">
    <source>
        <dbReference type="EMBL" id="WXB89803.1"/>
    </source>
</evidence>
<evidence type="ECO:0000313" key="2">
    <source>
        <dbReference type="Proteomes" id="UP001368328"/>
    </source>
</evidence>